<dbReference type="Proteomes" id="UP001176961">
    <property type="component" value="Unassembled WGS sequence"/>
</dbReference>
<keyword evidence="5" id="KW-1185">Reference proteome</keyword>
<dbReference type="AlphaFoldDB" id="A0AA36DJ52"/>
<reference evidence="4" key="1">
    <citation type="submission" date="2023-07" db="EMBL/GenBank/DDBJ databases">
        <authorList>
            <consortium name="CYATHOMIX"/>
        </authorList>
    </citation>
    <scope>NUCLEOTIDE SEQUENCE</scope>
    <source>
        <strain evidence="4">N/A</strain>
    </source>
</reference>
<evidence type="ECO:0000313" key="5">
    <source>
        <dbReference type="Proteomes" id="UP001176961"/>
    </source>
</evidence>
<dbReference type="Pfam" id="PF16028">
    <property type="entry name" value="SLC3A2_N"/>
    <property type="match status" value="1"/>
</dbReference>
<name>A0AA36DJ52_CYLNA</name>
<evidence type="ECO:0000256" key="2">
    <source>
        <dbReference type="SAM" id="Phobius"/>
    </source>
</evidence>
<protein>
    <recommendedName>
        <fullName evidence="3">Solute carrier family 3 member 2 N-terminal domain-containing protein</fullName>
    </recommendedName>
</protein>
<evidence type="ECO:0000256" key="1">
    <source>
        <dbReference type="SAM" id="MobiDB-lite"/>
    </source>
</evidence>
<comment type="caution">
    <text evidence="4">The sequence shown here is derived from an EMBL/GenBank/DDBJ whole genome shotgun (WGS) entry which is preliminary data.</text>
</comment>
<proteinExistence type="predicted"/>
<evidence type="ECO:0000259" key="3">
    <source>
        <dbReference type="Pfam" id="PF16028"/>
    </source>
</evidence>
<feature type="transmembrane region" description="Helical" evidence="2">
    <location>
        <begin position="52"/>
        <end position="78"/>
    </location>
</feature>
<dbReference type="EMBL" id="CATQJL010000001">
    <property type="protein sequence ID" value="CAJ0588166.1"/>
    <property type="molecule type" value="Genomic_DNA"/>
</dbReference>
<sequence>MSSTSETTSGTESTSNTESSTSRSDAELYLKPLIGLTAEQLKIAQQSAFWKFWRVTIIVVFWVIWTGMVTGAILIIVLNNGDLPKTTTTTAPRTTAHQ</sequence>
<evidence type="ECO:0000313" key="4">
    <source>
        <dbReference type="EMBL" id="CAJ0588166.1"/>
    </source>
</evidence>
<feature type="region of interest" description="Disordered" evidence="1">
    <location>
        <begin position="1"/>
        <end position="24"/>
    </location>
</feature>
<keyword evidence="2" id="KW-0472">Membrane</keyword>
<keyword evidence="2" id="KW-1133">Transmembrane helix</keyword>
<organism evidence="4 5">
    <name type="scientific">Cylicocyclus nassatus</name>
    <name type="common">Nematode worm</name>
    <dbReference type="NCBI Taxonomy" id="53992"/>
    <lineage>
        <taxon>Eukaryota</taxon>
        <taxon>Metazoa</taxon>
        <taxon>Ecdysozoa</taxon>
        <taxon>Nematoda</taxon>
        <taxon>Chromadorea</taxon>
        <taxon>Rhabditida</taxon>
        <taxon>Rhabditina</taxon>
        <taxon>Rhabditomorpha</taxon>
        <taxon>Strongyloidea</taxon>
        <taxon>Strongylidae</taxon>
        <taxon>Cylicocyclus</taxon>
    </lineage>
</organism>
<accession>A0AA36DJ52</accession>
<feature type="compositionally biased region" description="Low complexity" evidence="1">
    <location>
        <begin position="1"/>
        <end position="23"/>
    </location>
</feature>
<keyword evidence="2" id="KW-0812">Transmembrane</keyword>
<feature type="domain" description="Solute carrier family 3 member 2 N-terminal" evidence="3">
    <location>
        <begin position="33"/>
        <end position="79"/>
    </location>
</feature>
<gene>
    <name evidence="4" type="ORF">CYNAS_LOCUS149</name>
</gene>
<dbReference type="InterPro" id="IPR031984">
    <property type="entry name" value="SLC3A2_N"/>
</dbReference>